<dbReference type="InterPro" id="IPR036397">
    <property type="entry name" value="RNaseH_sf"/>
</dbReference>
<dbReference type="OrthoDB" id="9816028at2"/>
<protein>
    <submittedName>
        <fullName evidence="2">IS3 family transposase</fullName>
    </submittedName>
</protein>
<dbReference type="PROSITE" id="PS50994">
    <property type="entry name" value="INTEGRASE"/>
    <property type="match status" value="1"/>
</dbReference>
<dbReference type="InterPro" id="IPR009057">
    <property type="entry name" value="Homeodomain-like_sf"/>
</dbReference>
<accession>A0A6L6QA63</accession>
<dbReference type="AlphaFoldDB" id="A0A6L6QA63"/>
<dbReference type="InterPro" id="IPR002514">
    <property type="entry name" value="Transposase_8"/>
</dbReference>
<dbReference type="GO" id="GO:0004803">
    <property type="term" value="F:transposase activity"/>
    <property type="evidence" value="ECO:0007669"/>
    <property type="project" value="InterPro"/>
</dbReference>
<dbReference type="Pfam" id="PF01527">
    <property type="entry name" value="HTH_Tnp_1"/>
    <property type="match status" value="1"/>
</dbReference>
<dbReference type="Pfam" id="PF13683">
    <property type="entry name" value="rve_3"/>
    <property type="match status" value="1"/>
</dbReference>
<dbReference type="SUPFAM" id="SSF53098">
    <property type="entry name" value="Ribonuclease H-like"/>
    <property type="match status" value="1"/>
</dbReference>
<dbReference type="GO" id="GO:0015074">
    <property type="term" value="P:DNA integration"/>
    <property type="evidence" value="ECO:0007669"/>
    <property type="project" value="InterPro"/>
</dbReference>
<proteinExistence type="predicted"/>
<dbReference type="GO" id="GO:0006313">
    <property type="term" value="P:DNA transposition"/>
    <property type="evidence" value="ECO:0007669"/>
    <property type="project" value="InterPro"/>
</dbReference>
<dbReference type="GO" id="GO:0003677">
    <property type="term" value="F:DNA binding"/>
    <property type="evidence" value="ECO:0007669"/>
    <property type="project" value="InterPro"/>
</dbReference>
<sequence length="369" mass="42933">MKRKHFPAEQIVAVLKQAELGMAVGDIVRQLGISEQTFYRWKKQYGGLQSEGVRELKVLQDENARLKKLVAELSLDKAILQDVAFKKVGRPALKREVVEYIMDHYGLKLARACRLIKQVRSTQYLTSKKDPKLALRQRLRELAQVRVRWGYRRLHVLLKREGFQLGVNQTYRWYCLEQLQLRAWRKKRRKSTVTRQARMQPRQQNDAWSMDFVADQLADGTKVRLLTIIDIFSRECLAIVTGHRLRGEDVVAALNRIVEKRPAPKFLFVDNGSEFSGQMLDLWAYHHQTKIDFSRPGKPTDNCFIETFNGSLRDECLNVHWFATLAEVQAVVETWRVDYNEIRPHMTLKDQTPKDFARRLVTEGGGTGP</sequence>
<dbReference type="RefSeq" id="WP_155442688.1">
    <property type="nucleotide sequence ID" value="NZ_WNLA01000072.1"/>
</dbReference>
<dbReference type="Proteomes" id="UP000484015">
    <property type="component" value="Unassembled WGS sequence"/>
</dbReference>
<dbReference type="PANTHER" id="PTHR47515">
    <property type="entry name" value="LOW CALCIUM RESPONSE LOCUS PROTEIN T"/>
    <property type="match status" value="1"/>
</dbReference>
<evidence type="ECO:0000313" key="2">
    <source>
        <dbReference type="EMBL" id="MTW06364.1"/>
    </source>
</evidence>
<reference evidence="2 3" key="1">
    <citation type="submission" date="2019-11" db="EMBL/GenBank/DDBJ databases">
        <title>Type strains purchased from KCTC, JCM and DSMZ.</title>
        <authorList>
            <person name="Lu H."/>
        </authorList>
    </citation>
    <scope>NUCLEOTIDE SEQUENCE [LARGE SCALE GENOMIC DNA]</scope>
    <source>
        <strain evidence="2 3">KCTC 42409</strain>
    </source>
</reference>
<dbReference type="NCBIfam" id="NF033516">
    <property type="entry name" value="transpos_IS3"/>
    <property type="match status" value="1"/>
</dbReference>
<comment type="caution">
    <text evidence="2">The sequence shown here is derived from an EMBL/GenBank/DDBJ whole genome shotgun (WGS) entry which is preliminary data.</text>
</comment>
<dbReference type="InterPro" id="IPR048020">
    <property type="entry name" value="Transpos_IS3"/>
</dbReference>
<organism evidence="2 3">
    <name type="scientific">Pseudoduganella ginsengisoli</name>
    <dbReference type="NCBI Taxonomy" id="1462440"/>
    <lineage>
        <taxon>Bacteria</taxon>
        <taxon>Pseudomonadati</taxon>
        <taxon>Pseudomonadota</taxon>
        <taxon>Betaproteobacteria</taxon>
        <taxon>Burkholderiales</taxon>
        <taxon>Oxalobacteraceae</taxon>
        <taxon>Telluria group</taxon>
        <taxon>Pseudoduganella</taxon>
    </lineage>
</organism>
<evidence type="ECO:0000313" key="3">
    <source>
        <dbReference type="Proteomes" id="UP000484015"/>
    </source>
</evidence>
<dbReference type="PANTHER" id="PTHR47515:SF1">
    <property type="entry name" value="BLR2054 PROTEIN"/>
    <property type="match status" value="1"/>
</dbReference>
<evidence type="ECO:0000259" key="1">
    <source>
        <dbReference type="PROSITE" id="PS50994"/>
    </source>
</evidence>
<keyword evidence="3" id="KW-1185">Reference proteome</keyword>
<gene>
    <name evidence="2" type="ORF">GM668_30260</name>
</gene>
<dbReference type="InterPro" id="IPR012337">
    <property type="entry name" value="RNaseH-like_sf"/>
</dbReference>
<dbReference type="SUPFAM" id="SSF46689">
    <property type="entry name" value="Homeodomain-like"/>
    <property type="match status" value="1"/>
</dbReference>
<name>A0A6L6QA63_9BURK</name>
<feature type="domain" description="Integrase catalytic" evidence="1">
    <location>
        <begin position="197"/>
        <end position="361"/>
    </location>
</feature>
<dbReference type="Gene3D" id="3.30.420.10">
    <property type="entry name" value="Ribonuclease H-like superfamily/Ribonuclease H"/>
    <property type="match status" value="1"/>
</dbReference>
<dbReference type="InterPro" id="IPR001584">
    <property type="entry name" value="Integrase_cat-core"/>
</dbReference>
<dbReference type="EMBL" id="WNLA01000072">
    <property type="protein sequence ID" value="MTW06364.1"/>
    <property type="molecule type" value="Genomic_DNA"/>
</dbReference>